<evidence type="ECO:0000256" key="1">
    <source>
        <dbReference type="SAM" id="MobiDB-lite"/>
    </source>
</evidence>
<comment type="caution">
    <text evidence="2">The sequence shown here is derived from an EMBL/GenBank/DDBJ whole genome shotgun (WGS) entry which is preliminary data.</text>
</comment>
<evidence type="ECO:0000313" key="3">
    <source>
        <dbReference type="Proteomes" id="UP000286746"/>
    </source>
</evidence>
<sequence>MELLWQQRRRNTLVAWPEEVDERLEILVRAAAAAGEQTSRSQVLAALVAAAEAHPETMAELLHAYRRLPAGALADGNTRDDLPTVRAPGPRRTTQH</sequence>
<dbReference type="EMBL" id="BHZD01000001">
    <property type="protein sequence ID" value="GCD40401.1"/>
    <property type="molecule type" value="Genomic_DNA"/>
</dbReference>
<feature type="region of interest" description="Disordered" evidence="1">
    <location>
        <begin position="72"/>
        <end position="96"/>
    </location>
</feature>
<dbReference type="AlphaFoldDB" id="A0A401VTJ1"/>
<dbReference type="RefSeq" id="WP_125050643.1">
    <property type="nucleotide sequence ID" value="NZ_BHZD01000001.1"/>
</dbReference>
<dbReference type="Proteomes" id="UP000286746">
    <property type="component" value="Unassembled WGS sequence"/>
</dbReference>
<name>A0A401VTJ1_STREY</name>
<keyword evidence="3" id="KW-1185">Reference proteome</keyword>
<evidence type="ECO:0000313" key="2">
    <source>
        <dbReference type="EMBL" id="GCD40401.1"/>
    </source>
</evidence>
<protein>
    <submittedName>
        <fullName evidence="2">Uncharacterized protein</fullName>
    </submittedName>
</protein>
<accession>A0A401VTJ1</accession>
<reference evidence="2 3" key="1">
    <citation type="submission" date="2018-11" db="EMBL/GenBank/DDBJ databases">
        <title>Whole genome sequence of Streptomyces paromomycinus NBRC 15454(T).</title>
        <authorList>
            <person name="Komaki H."/>
            <person name="Tamura T."/>
        </authorList>
    </citation>
    <scope>NUCLEOTIDE SEQUENCE [LARGE SCALE GENOMIC DNA]</scope>
    <source>
        <strain evidence="2 3">NBRC 15454</strain>
    </source>
</reference>
<gene>
    <name evidence="2" type="ORF">GKJPGBOP_00050</name>
</gene>
<organism evidence="2 3">
    <name type="scientific">Streptomyces paromomycinus</name>
    <name type="common">Streptomyces rimosus subsp. paromomycinus</name>
    <dbReference type="NCBI Taxonomy" id="92743"/>
    <lineage>
        <taxon>Bacteria</taxon>
        <taxon>Bacillati</taxon>
        <taxon>Actinomycetota</taxon>
        <taxon>Actinomycetes</taxon>
        <taxon>Kitasatosporales</taxon>
        <taxon>Streptomycetaceae</taxon>
        <taxon>Streptomyces</taxon>
    </lineage>
</organism>
<proteinExistence type="predicted"/>